<feature type="binding site" evidence="6">
    <location>
        <position position="52"/>
    </location>
    <ligand>
        <name>ATP</name>
        <dbReference type="ChEBI" id="CHEBI:30616"/>
    </ligand>
</feature>
<accession>A0A177B0Y8</accession>
<dbReference type="InterPro" id="IPR011009">
    <property type="entry name" value="Kinase-like_dom_sf"/>
</dbReference>
<keyword evidence="4" id="KW-0418">Kinase</keyword>
<dbReference type="PANTHER" id="PTHR24346">
    <property type="entry name" value="MAP/MICROTUBULE AFFINITY-REGULATING KINASE"/>
    <property type="match status" value="1"/>
</dbReference>
<evidence type="ECO:0000256" key="3">
    <source>
        <dbReference type="ARBA" id="ARBA00022741"/>
    </source>
</evidence>
<sequence>MKESSSRQCSSIFLEPKIRIGNFILGKTIGSGTFGKVKKAQHVYTDQIVAVKIVNRNTIKSLKAVEKLKREIQILKLFHHPHIINL</sequence>
<dbReference type="GO" id="GO:0005524">
    <property type="term" value="F:ATP binding"/>
    <property type="evidence" value="ECO:0007669"/>
    <property type="project" value="UniProtKB-UniRule"/>
</dbReference>
<comment type="caution">
    <text evidence="8">The sequence shown here is derived from an EMBL/GenBank/DDBJ whole genome shotgun (WGS) entry which is preliminary data.</text>
</comment>
<evidence type="ECO:0000259" key="7">
    <source>
        <dbReference type="PROSITE" id="PS50011"/>
    </source>
</evidence>
<evidence type="ECO:0000313" key="8">
    <source>
        <dbReference type="EMBL" id="OAF67104.1"/>
    </source>
</evidence>
<reference evidence="8 9" key="1">
    <citation type="submission" date="2016-04" db="EMBL/GenBank/DDBJ databases">
        <title>The genome of Intoshia linei affirms orthonectids as highly simplified spiralians.</title>
        <authorList>
            <person name="Mikhailov K.V."/>
            <person name="Slusarev G.S."/>
            <person name="Nikitin M.A."/>
            <person name="Logacheva M.D."/>
            <person name="Penin A."/>
            <person name="Aleoshin V."/>
            <person name="Panchin Y.V."/>
        </authorList>
    </citation>
    <scope>NUCLEOTIDE SEQUENCE [LARGE SCALE GENOMIC DNA]</scope>
    <source>
        <strain evidence="8">Intl2013</strain>
        <tissue evidence="8">Whole animal</tissue>
    </source>
</reference>
<keyword evidence="9" id="KW-1185">Reference proteome</keyword>
<evidence type="ECO:0000256" key="4">
    <source>
        <dbReference type="ARBA" id="ARBA00022777"/>
    </source>
</evidence>
<dbReference type="PROSITE" id="PS00107">
    <property type="entry name" value="PROTEIN_KINASE_ATP"/>
    <property type="match status" value="1"/>
</dbReference>
<keyword evidence="5 6" id="KW-0067">ATP-binding</keyword>
<evidence type="ECO:0000256" key="1">
    <source>
        <dbReference type="ARBA" id="ARBA00022527"/>
    </source>
</evidence>
<keyword evidence="2" id="KW-0808">Transferase</keyword>
<organism evidence="8 9">
    <name type="scientific">Intoshia linei</name>
    <dbReference type="NCBI Taxonomy" id="1819745"/>
    <lineage>
        <taxon>Eukaryota</taxon>
        <taxon>Metazoa</taxon>
        <taxon>Spiralia</taxon>
        <taxon>Lophotrochozoa</taxon>
        <taxon>Mesozoa</taxon>
        <taxon>Orthonectida</taxon>
        <taxon>Rhopaluridae</taxon>
        <taxon>Intoshia</taxon>
    </lineage>
</organism>
<gene>
    <name evidence="8" type="ORF">A3Q56_04988</name>
</gene>
<evidence type="ECO:0000256" key="5">
    <source>
        <dbReference type="ARBA" id="ARBA00022840"/>
    </source>
</evidence>
<dbReference type="EMBL" id="LWCA01000744">
    <property type="protein sequence ID" value="OAF67104.1"/>
    <property type="molecule type" value="Genomic_DNA"/>
</dbReference>
<proteinExistence type="predicted"/>
<dbReference type="AlphaFoldDB" id="A0A177B0Y8"/>
<name>A0A177B0Y8_9BILA</name>
<dbReference type="GO" id="GO:0035556">
    <property type="term" value="P:intracellular signal transduction"/>
    <property type="evidence" value="ECO:0007669"/>
    <property type="project" value="TreeGrafter"/>
</dbReference>
<dbReference type="Gene3D" id="3.30.200.20">
    <property type="entry name" value="Phosphorylase Kinase, domain 1"/>
    <property type="match status" value="1"/>
</dbReference>
<dbReference type="InterPro" id="IPR017441">
    <property type="entry name" value="Protein_kinase_ATP_BS"/>
</dbReference>
<keyword evidence="1" id="KW-0723">Serine/threonine-protein kinase</keyword>
<dbReference type="PROSITE" id="PS50011">
    <property type="entry name" value="PROTEIN_KINASE_DOM"/>
    <property type="match status" value="1"/>
</dbReference>
<keyword evidence="3 6" id="KW-0547">Nucleotide-binding</keyword>
<dbReference type="GO" id="GO:0004674">
    <property type="term" value="F:protein serine/threonine kinase activity"/>
    <property type="evidence" value="ECO:0007669"/>
    <property type="project" value="UniProtKB-KW"/>
</dbReference>
<feature type="domain" description="Protein kinase" evidence="7">
    <location>
        <begin position="23"/>
        <end position="86"/>
    </location>
</feature>
<evidence type="ECO:0000313" key="9">
    <source>
        <dbReference type="Proteomes" id="UP000078046"/>
    </source>
</evidence>
<dbReference type="Proteomes" id="UP000078046">
    <property type="component" value="Unassembled WGS sequence"/>
</dbReference>
<dbReference type="PANTHER" id="PTHR24346:SF82">
    <property type="entry name" value="KP78A-RELATED"/>
    <property type="match status" value="1"/>
</dbReference>
<dbReference type="SUPFAM" id="SSF56112">
    <property type="entry name" value="Protein kinase-like (PK-like)"/>
    <property type="match status" value="1"/>
</dbReference>
<dbReference type="FunFam" id="3.30.200.20:FF:000042">
    <property type="entry name" value="Aurora kinase A"/>
    <property type="match status" value="1"/>
</dbReference>
<evidence type="ECO:0000256" key="2">
    <source>
        <dbReference type="ARBA" id="ARBA00022679"/>
    </source>
</evidence>
<dbReference type="GO" id="GO:0005737">
    <property type="term" value="C:cytoplasm"/>
    <property type="evidence" value="ECO:0007669"/>
    <property type="project" value="TreeGrafter"/>
</dbReference>
<dbReference type="OrthoDB" id="193931at2759"/>
<protein>
    <recommendedName>
        <fullName evidence="7">Protein kinase domain-containing protein</fullName>
    </recommendedName>
</protein>
<dbReference type="Pfam" id="PF00069">
    <property type="entry name" value="Pkinase"/>
    <property type="match status" value="1"/>
</dbReference>
<dbReference type="InterPro" id="IPR000719">
    <property type="entry name" value="Prot_kinase_dom"/>
</dbReference>
<evidence type="ECO:0000256" key="6">
    <source>
        <dbReference type="PROSITE-ProRule" id="PRU10141"/>
    </source>
</evidence>